<evidence type="ECO:0000313" key="5">
    <source>
        <dbReference type="EMBL" id="OGY82846.1"/>
    </source>
</evidence>
<dbReference type="SUPFAM" id="SSF52540">
    <property type="entry name" value="P-loop containing nucleoside triphosphate hydrolases"/>
    <property type="match status" value="1"/>
</dbReference>
<evidence type="ECO:0000313" key="6">
    <source>
        <dbReference type="Proteomes" id="UP000179164"/>
    </source>
</evidence>
<dbReference type="EMBL" id="MHKE01000017">
    <property type="protein sequence ID" value="OGY82846.1"/>
    <property type="molecule type" value="Genomic_DNA"/>
</dbReference>
<dbReference type="CDD" id="cd03255">
    <property type="entry name" value="ABC_MJ0796_LolCDE_FtsE"/>
    <property type="match status" value="1"/>
</dbReference>
<dbReference type="GO" id="GO:0016887">
    <property type="term" value="F:ATP hydrolysis activity"/>
    <property type="evidence" value="ECO:0007669"/>
    <property type="project" value="InterPro"/>
</dbReference>
<comment type="caution">
    <text evidence="5">The sequence shown here is derived from an EMBL/GenBank/DDBJ whole genome shotgun (WGS) entry which is preliminary data.</text>
</comment>
<dbReference type="InterPro" id="IPR003439">
    <property type="entry name" value="ABC_transporter-like_ATP-bd"/>
</dbReference>
<dbReference type="FunFam" id="3.40.50.300:FF:000032">
    <property type="entry name" value="Export ABC transporter ATP-binding protein"/>
    <property type="match status" value="1"/>
</dbReference>
<keyword evidence="3 5" id="KW-0067">ATP-binding</keyword>
<dbReference type="InterPro" id="IPR003593">
    <property type="entry name" value="AAA+_ATPase"/>
</dbReference>
<dbReference type="GO" id="GO:0005524">
    <property type="term" value="F:ATP binding"/>
    <property type="evidence" value="ECO:0007669"/>
    <property type="project" value="UniProtKB-KW"/>
</dbReference>
<dbReference type="PANTHER" id="PTHR24220">
    <property type="entry name" value="IMPORT ATP-BINDING PROTEIN"/>
    <property type="match status" value="1"/>
</dbReference>
<evidence type="ECO:0000256" key="1">
    <source>
        <dbReference type="ARBA" id="ARBA00022448"/>
    </source>
</evidence>
<dbReference type="InterPro" id="IPR015854">
    <property type="entry name" value="ABC_transpr_LolD-like"/>
</dbReference>
<dbReference type="SMART" id="SM00382">
    <property type="entry name" value="AAA"/>
    <property type="match status" value="1"/>
</dbReference>
<feature type="domain" description="ABC transporter" evidence="4">
    <location>
        <begin position="4"/>
        <end position="222"/>
    </location>
</feature>
<dbReference type="STRING" id="1798543.A2898_04630"/>
<accession>A0A1G2B267</accession>
<dbReference type="InterPro" id="IPR027417">
    <property type="entry name" value="P-loop_NTPase"/>
</dbReference>
<evidence type="ECO:0000256" key="2">
    <source>
        <dbReference type="ARBA" id="ARBA00022741"/>
    </source>
</evidence>
<dbReference type="PANTHER" id="PTHR24220:SF86">
    <property type="entry name" value="ABC TRANSPORTER ABCH.1"/>
    <property type="match status" value="1"/>
</dbReference>
<dbReference type="PROSITE" id="PS50893">
    <property type="entry name" value="ABC_TRANSPORTER_2"/>
    <property type="match status" value="1"/>
</dbReference>
<protein>
    <submittedName>
        <fullName evidence="5">Macrolide ABC transporter ATP-binding protein</fullName>
    </submittedName>
</protein>
<dbReference type="AlphaFoldDB" id="A0A1G2B267"/>
<dbReference type="Proteomes" id="UP000179164">
    <property type="component" value="Unassembled WGS sequence"/>
</dbReference>
<dbReference type="PROSITE" id="PS00211">
    <property type="entry name" value="ABC_TRANSPORTER_1"/>
    <property type="match status" value="1"/>
</dbReference>
<dbReference type="Gene3D" id="3.40.50.300">
    <property type="entry name" value="P-loop containing nucleotide triphosphate hydrolases"/>
    <property type="match status" value="1"/>
</dbReference>
<name>A0A1G2B267_9BACT</name>
<evidence type="ECO:0000256" key="3">
    <source>
        <dbReference type="ARBA" id="ARBA00022840"/>
    </source>
</evidence>
<dbReference type="InterPro" id="IPR017871">
    <property type="entry name" value="ABC_transporter-like_CS"/>
</dbReference>
<gene>
    <name evidence="5" type="ORF">A2898_04630</name>
</gene>
<keyword evidence="1" id="KW-0813">Transport</keyword>
<sequence length="222" mass="24232">MSLIHAEHVRKVYDEGQPYETVALDDISLTIDAGEFVAIMGVSGSGKSTLMHIIGCLDVPSSGHYYFDGDDISTKTSKQLVSIRRTKIGFIFQTFNLLPRTSSIANVELPLIYQGIGKNERTKRAVDVLHQVGLGDRVRYTSAQLSGGQQQRVAIARAIVHKPTLVLADEPTGNLDSRSGQEIMDVLQRLNQSGATVIVVTHDAAVAKRAQRTVYLEDGKVV</sequence>
<dbReference type="GO" id="GO:0098796">
    <property type="term" value="C:membrane protein complex"/>
    <property type="evidence" value="ECO:0007669"/>
    <property type="project" value="UniProtKB-ARBA"/>
</dbReference>
<proteinExistence type="predicted"/>
<evidence type="ECO:0000259" key="4">
    <source>
        <dbReference type="PROSITE" id="PS50893"/>
    </source>
</evidence>
<dbReference type="Pfam" id="PF00005">
    <property type="entry name" value="ABC_tran"/>
    <property type="match status" value="1"/>
</dbReference>
<dbReference type="InterPro" id="IPR017911">
    <property type="entry name" value="MacB-like_ATP-bd"/>
</dbReference>
<keyword evidence="2" id="KW-0547">Nucleotide-binding</keyword>
<dbReference type="GO" id="GO:0022857">
    <property type="term" value="F:transmembrane transporter activity"/>
    <property type="evidence" value="ECO:0007669"/>
    <property type="project" value="TreeGrafter"/>
</dbReference>
<organism evidence="5 6">
    <name type="scientific">Candidatus Kerfeldbacteria bacterium RIFCSPLOWO2_01_FULL_48_11</name>
    <dbReference type="NCBI Taxonomy" id="1798543"/>
    <lineage>
        <taxon>Bacteria</taxon>
        <taxon>Candidatus Kerfeldiibacteriota</taxon>
    </lineage>
</organism>
<reference evidence="5 6" key="1">
    <citation type="journal article" date="2016" name="Nat. Commun.">
        <title>Thousands of microbial genomes shed light on interconnected biogeochemical processes in an aquifer system.</title>
        <authorList>
            <person name="Anantharaman K."/>
            <person name="Brown C.T."/>
            <person name="Hug L.A."/>
            <person name="Sharon I."/>
            <person name="Castelle C.J."/>
            <person name="Probst A.J."/>
            <person name="Thomas B.C."/>
            <person name="Singh A."/>
            <person name="Wilkins M.J."/>
            <person name="Karaoz U."/>
            <person name="Brodie E.L."/>
            <person name="Williams K.H."/>
            <person name="Hubbard S.S."/>
            <person name="Banfield J.F."/>
        </authorList>
    </citation>
    <scope>NUCLEOTIDE SEQUENCE [LARGE SCALE GENOMIC DNA]</scope>
</reference>
<dbReference type="GO" id="GO:0005886">
    <property type="term" value="C:plasma membrane"/>
    <property type="evidence" value="ECO:0007669"/>
    <property type="project" value="TreeGrafter"/>
</dbReference>